<evidence type="ECO:0000313" key="3">
    <source>
        <dbReference type="Proteomes" id="UP000315164"/>
    </source>
</evidence>
<keyword evidence="4" id="KW-1185">Reference proteome</keyword>
<dbReference type="EMBL" id="VAJI01000036">
    <property type="protein sequence ID" value="TRB35028.1"/>
    <property type="molecule type" value="Genomic_DNA"/>
</dbReference>
<name>A0A547ED30_MANHA</name>
<evidence type="ECO:0000313" key="4">
    <source>
        <dbReference type="Proteomes" id="UP000318394"/>
    </source>
</evidence>
<dbReference type="EMBL" id="VAJB01000026">
    <property type="protein sequence ID" value="TRB73327.1"/>
    <property type="molecule type" value="Genomic_DNA"/>
</dbReference>
<protein>
    <recommendedName>
        <fullName evidence="5">DNA-binding protein</fullName>
    </recommendedName>
</protein>
<evidence type="ECO:0000313" key="2">
    <source>
        <dbReference type="EMBL" id="TRB73327.1"/>
    </source>
</evidence>
<dbReference type="Proteomes" id="UP000318394">
    <property type="component" value="Unassembled WGS sequence"/>
</dbReference>
<organism evidence="2 3">
    <name type="scientific">Mannheimia haemolytica</name>
    <name type="common">Pasteurella haemolytica</name>
    <dbReference type="NCBI Taxonomy" id="75985"/>
    <lineage>
        <taxon>Bacteria</taxon>
        <taxon>Pseudomonadati</taxon>
        <taxon>Pseudomonadota</taxon>
        <taxon>Gammaproteobacteria</taxon>
        <taxon>Pasteurellales</taxon>
        <taxon>Pasteurellaceae</taxon>
        <taxon>Mannheimia</taxon>
    </lineage>
</organism>
<accession>A0A547ED30</accession>
<comment type="caution">
    <text evidence="2">The sequence shown here is derived from an EMBL/GenBank/DDBJ whole genome shotgun (WGS) entry which is preliminary data.</text>
</comment>
<dbReference type="RefSeq" id="WP_015484286.1">
    <property type="nucleotide sequence ID" value="NZ_CP017519.1"/>
</dbReference>
<proteinExistence type="predicted"/>
<evidence type="ECO:0000313" key="1">
    <source>
        <dbReference type="EMBL" id="TRB35028.1"/>
    </source>
</evidence>
<dbReference type="AlphaFoldDB" id="A0A547ED30"/>
<dbReference type="Proteomes" id="UP000315164">
    <property type="component" value="Unassembled WGS sequence"/>
</dbReference>
<sequence length="85" mass="9591">MEQIKLSEKAERALILSQLNENSAMIIDLDDVALILNCGYDYVQSKISKKPGFPEPVQGINGKSVLFKSGDVIRWVNRQARTRKN</sequence>
<reference evidence="3 4" key="1">
    <citation type="journal article" date="2019" name="Vet. Microbiol.">
        <title>Genetic characterization of susceptible and multi-drug resistant Mannheimia haemolytica isolated from high-risk stocker calves prior to and after antimicrobial metaphylaxis.</title>
        <authorList>
            <person name="Snyder E.R."/>
            <person name="Alvarez-Narvaez S."/>
            <person name="Credille B.C."/>
        </authorList>
    </citation>
    <scope>NUCLEOTIDE SEQUENCE [LARGE SCALE GENOMIC DNA]</scope>
    <source>
        <strain evidence="2 3">UGA-R5-128-1</strain>
        <strain evidence="1 4">UGA-R7-163-1</strain>
    </source>
</reference>
<gene>
    <name evidence="2" type="ORF">FEA53_10485</name>
    <name evidence="1" type="ORF">FEB89_11945</name>
</gene>
<dbReference type="GeneID" id="67369181"/>
<evidence type="ECO:0008006" key="5">
    <source>
        <dbReference type="Google" id="ProtNLM"/>
    </source>
</evidence>